<dbReference type="Proteomes" id="UP000789702">
    <property type="component" value="Unassembled WGS sequence"/>
</dbReference>
<gene>
    <name evidence="1" type="ORF">DHETER_LOCUS10376</name>
</gene>
<dbReference type="EMBL" id="CAJVPU010020161">
    <property type="protein sequence ID" value="CAG8675311.1"/>
    <property type="molecule type" value="Genomic_DNA"/>
</dbReference>
<comment type="caution">
    <text evidence="1">The sequence shown here is derived from an EMBL/GenBank/DDBJ whole genome shotgun (WGS) entry which is preliminary data.</text>
</comment>
<evidence type="ECO:0000313" key="2">
    <source>
        <dbReference type="Proteomes" id="UP000789702"/>
    </source>
</evidence>
<evidence type="ECO:0000313" key="1">
    <source>
        <dbReference type="EMBL" id="CAG8675311.1"/>
    </source>
</evidence>
<accession>A0ACA9NTR6</accession>
<sequence length="343" mass="37727">VSGFGYDLTQVKHVFGVIGVCMFAVGDCGTIVFVNQICNISNINNYKVTTLMSSPPIIFVDDYDFNIANDNNDTINSTNPLLPSTFNSNVRLSSSYRWLILLGFSLLTFASACLWITFAPCLYIFMSYFSQSPSSINSLSSVYMIMYPILLIPSINFFNTYGIKFSVIFGAFLNSLGQAIASIAQLFMLSVPPKLANIWFSQFGEQNFATSVGITANSAGVAAGRTRPLSTNDTNISYYLSDKLFMILTISYGIVTGGEYALSTLLSQMILPVFEKFDESTVGFLGFLIVIAGMIGSLVIGIYLDRTLAYESTCRWLYVGAIISLGLFNIALKYEMAELVFFS</sequence>
<name>A0ACA9NTR6_9GLOM</name>
<reference evidence="1" key="1">
    <citation type="submission" date="2021-06" db="EMBL/GenBank/DDBJ databases">
        <authorList>
            <person name="Kallberg Y."/>
            <person name="Tangrot J."/>
            <person name="Rosling A."/>
        </authorList>
    </citation>
    <scope>NUCLEOTIDE SEQUENCE</scope>
    <source>
        <strain evidence="1">IL203A</strain>
    </source>
</reference>
<keyword evidence="2" id="KW-1185">Reference proteome</keyword>
<protein>
    <submittedName>
        <fullName evidence="1">11701_t:CDS:1</fullName>
    </submittedName>
</protein>
<proteinExistence type="predicted"/>
<feature type="non-terminal residue" evidence="1">
    <location>
        <position position="343"/>
    </location>
</feature>
<organism evidence="1 2">
    <name type="scientific">Dentiscutata heterogama</name>
    <dbReference type="NCBI Taxonomy" id="1316150"/>
    <lineage>
        <taxon>Eukaryota</taxon>
        <taxon>Fungi</taxon>
        <taxon>Fungi incertae sedis</taxon>
        <taxon>Mucoromycota</taxon>
        <taxon>Glomeromycotina</taxon>
        <taxon>Glomeromycetes</taxon>
        <taxon>Diversisporales</taxon>
        <taxon>Gigasporaceae</taxon>
        <taxon>Dentiscutata</taxon>
    </lineage>
</organism>
<feature type="non-terminal residue" evidence="1">
    <location>
        <position position="1"/>
    </location>
</feature>